<evidence type="ECO:0000313" key="3">
    <source>
        <dbReference type="EMBL" id="KAF1761881.1"/>
    </source>
</evidence>
<dbReference type="GeneID" id="9807503"/>
<comment type="caution">
    <text evidence="3">The sequence shown here is derived from an EMBL/GenBank/DDBJ whole genome shotgun (WGS) entry which is preliminary data.</text>
</comment>
<dbReference type="Proteomes" id="UP000483820">
    <property type="component" value="Chromosome III"/>
</dbReference>
<feature type="chain" id="PRO_5025691767" evidence="2">
    <location>
        <begin position="18"/>
        <end position="270"/>
    </location>
</feature>
<accession>A0A6A5H4I1</accession>
<dbReference type="PROSITE" id="PS51257">
    <property type="entry name" value="PROKAR_LIPOPROTEIN"/>
    <property type="match status" value="1"/>
</dbReference>
<organism evidence="3 4">
    <name type="scientific">Caenorhabditis remanei</name>
    <name type="common">Caenorhabditis vulgaris</name>
    <dbReference type="NCBI Taxonomy" id="31234"/>
    <lineage>
        <taxon>Eukaryota</taxon>
        <taxon>Metazoa</taxon>
        <taxon>Ecdysozoa</taxon>
        <taxon>Nematoda</taxon>
        <taxon>Chromadorea</taxon>
        <taxon>Rhabditida</taxon>
        <taxon>Rhabditina</taxon>
        <taxon>Rhabditomorpha</taxon>
        <taxon>Rhabditoidea</taxon>
        <taxon>Rhabditidae</taxon>
        <taxon>Peloderinae</taxon>
        <taxon>Caenorhabditis</taxon>
    </lineage>
</organism>
<keyword evidence="2" id="KW-0732">Signal</keyword>
<feature type="signal peptide" evidence="2">
    <location>
        <begin position="1"/>
        <end position="17"/>
    </location>
</feature>
<dbReference type="AlphaFoldDB" id="A0A6A5H4I1"/>
<sequence length="270" mass="30942">MMLRVLVFTSLVALSIAQLTSSCTSCNSNSNYGENHFKFLRVITSLPHTYQQSINKINTDNSHHQRRHKRQEFNSHQVPGFLPNTYRPDAFTSDARRQETLRLNQAFFDSLTQSPSASFSSSDPILTPQMDSLPLHVPSNNQQEPQYHHTFKNRPIPVVFADPEDPKHREPTIFVEVHGDDSNTTTKSSPTLEFVQFSLEPNADGTIYQSTQGNEPSFFESEATRAIIEALTRDDPRYIQKDFRLEFVDPEEDSEDLQLKNMEKIDAIKH</sequence>
<dbReference type="EMBL" id="WUAV01000003">
    <property type="protein sequence ID" value="KAF1761881.1"/>
    <property type="molecule type" value="Genomic_DNA"/>
</dbReference>
<dbReference type="CTD" id="9807503"/>
<dbReference type="KEGG" id="crq:GCK72_010140"/>
<name>A0A6A5H4I1_CAERE</name>
<proteinExistence type="predicted"/>
<dbReference type="RefSeq" id="XP_003105954.2">
    <property type="nucleotide sequence ID" value="XM_003105906.2"/>
</dbReference>
<reference evidence="3 4" key="1">
    <citation type="submission" date="2019-12" db="EMBL/GenBank/DDBJ databases">
        <title>Chromosome-level assembly of the Caenorhabditis remanei genome.</title>
        <authorList>
            <person name="Teterina A.A."/>
            <person name="Willis J.H."/>
            <person name="Phillips P.C."/>
        </authorList>
    </citation>
    <scope>NUCLEOTIDE SEQUENCE [LARGE SCALE GENOMIC DNA]</scope>
    <source>
        <strain evidence="3 4">PX506</strain>
        <tissue evidence="3">Whole organism</tissue>
    </source>
</reference>
<evidence type="ECO:0000256" key="1">
    <source>
        <dbReference type="SAM" id="MobiDB-lite"/>
    </source>
</evidence>
<feature type="region of interest" description="Disordered" evidence="1">
    <location>
        <begin position="113"/>
        <end position="153"/>
    </location>
</feature>
<protein>
    <submittedName>
        <fullName evidence="3">Uncharacterized protein</fullName>
    </submittedName>
</protein>
<evidence type="ECO:0000313" key="4">
    <source>
        <dbReference type="Proteomes" id="UP000483820"/>
    </source>
</evidence>
<evidence type="ECO:0000256" key="2">
    <source>
        <dbReference type="SAM" id="SignalP"/>
    </source>
</evidence>
<gene>
    <name evidence="3" type="ORF">GCK72_010140</name>
</gene>
<feature type="compositionally biased region" description="Low complexity" evidence="1">
    <location>
        <begin position="113"/>
        <end position="122"/>
    </location>
</feature>
<feature type="region of interest" description="Disordered" evidence="1">
    <location>
        <begin position="60"/>
        <end position="79"/>
    </location>
</feature>